<dbReference type="Proteomes" id="UP001165267">
    <property type="component" value="Unassembled WGS sequence"/>
</dbReference>
<feature type="transmembrane region" description="Helical" evidence="1">
    <location>
        <begin position="132"/>
        <end position="156"/>
    </location>
</feature>
<keyword evidence="1" id="KW-1133">Transmembrane helix</keyword>
<dbReference type="EMBL" id="JANKHG010000018">
    <property type="protein sequence ID" value="MCR2747254.1"/>
    <property type="molecule type" value="Genomic_DNA"/>
</dbReference>
<proteinExistence type="predicted"/>
<evidence type="ECO:0000313" key="2">
    <source>
        <dbReference type="EMBL" id="MCR2747254.1"/>
    </source>
</evidence>
<keyword evidence="1" id="KW-0812">Transmembrane</keyword>
<name>A0ABT1XJB8_9BURK</name>
<gene>
    <name evidence="2" type="ORF">NSP04_11395</name>
</gene>
<keyword evidence="1" id="KW-0472">Membrane</keyword>
<organism evidence="2 3">
    <name type="scientific">Limnobacter parvus</name>
    <dbReference type="NCBI Taxonomy" id="2939690"/>
    <lineage>
        <taxon>Bacteria</taxon>
        <taxon>Pseudomonadati</taxon>
        <taxon>Pseudomonadota</taxon>
        <taxon>Betaproteobacteria</taxon>
        <taxon>Burkholderiales</taxon>
        <taxon>Burkholderiaceae</taxon>
        <taxon>Limnobacter</taxon>
    </lineage>
</organism>
<evidence type="ECO:0000313" key="3">
    <source>
        <dbReference type="Proteomes" id="UP001165267"/>
    </source>
</evidence>
<accession>A0ABT1XJB8</accession>
<reference evidence="2" key="1">
    <citation type="submission" date="2022-07" db="EMBL/GenBank/DDBJ databases">
        <authorList>
            <person name="Xamxidin M."/>
        </authorList>
    </citation>
    <scope>NUCLEOTIDE SEQUENCE</scope>
    <source>
        <strain evidence="2">YS8-69</strain>
    </source>
</reference>
<protein>
    <submittedName>
        <fullName evidence="2">FHA domain-containing protein</fullName>
    </submittedName>
</protein>
<comment type="caution">
    <text evidence="2">The sequence shown here is derived from an EMBL/GenBank/DDBJ whole genome shotgun (WGS) entry which is preliminary data.</text>
</comment>
<evidence type="ECO:0000256" key="1">
    <source>
        <dbReference type="SAM" id="Phobius"/>
    </source>
</evidence>
<dbReference type="RefSeq" id="WP_257512477.1">
    <property type="nucleotide sequence ID" value="NZ_JANKHG010000018.1"/>
</dbReference>
<keyword evidence="3" id="KW-1185">Reference proteome</keyword>
<sequence>MLHIQIKAKSGLHAGALWRFDQTFLTMGAHPQADVFLCDPDIPDNLITLRKMGRRYEIESINSEARLTSPDMKKVEATLFPSQSLMLDFRHVQLELEVLNASYGLATSVRDKAARNLYRAVQFLRSLGARAIVAFLFVISLLITTTVLFFGTAGVVKSQASVPNKLEQAKKRSDVIPVKARMAMNIEQEFNALARRMSFTSMNVNVENDEVEIDVELSRAQAIEFERLLSQVTRDYGNEVGIRASLRLSAEQLAIDEIQVEQLVLGVKPVLVLRDGERLYIGGNYNGVKLVGIQSDKVVFQGSTLYEVML</sequence>